<dbReference type="AlphaFoldDB" id="A0A8J3WW56"/>
<protein>
    <recommendedName>
        <fullName evidence="2">STAS domain-containing protein</fullName>
    </recommendedName>
</protein>
<comment type="caution">
    <text evidence="3">The sequence shown here is derived from an EMBL/GenBank/DDBJ whole genome shotgun (WGS) entry which is preliminary data.</text>
</comment>
<dbReference type="SUPFAM" id="SSF52091">
    <property type="entry name" value="SpoIIaa-like"/>
    <property type="match status" value="1"/>
</dbReference>
<feature type="region of interest" description="Disordered" evidence="1">
    <location>
        <begin position="110"/>
        <end position="142"/>
    </location>
</feature>
<feature type="domain" description="STAS" evidence="2">
    <location>
        <begin position="14"/>
        <end position="103"/>
    </location>
</feature>
<proteinExistence type="predicted"/>
<dbReference type="Gene3D" id="3.30.750.24">
    <property type="entry name" value="STAS domain"/>
    <property type="match status" value="1"/>
</dbReference>
<sequence>MPAAPFDPPSSPGESITIHTTDETITVCVHGVLDRTSAPLLEHCLAAVRAADMAGPHRLVLEVHALTGCDGAGLRAVLTAVERAERDGIALHIDGLDGVAGRVLAGSHLRTGFDGPAGRARRPPHRTPRAPGVPGRHRPTPR</sequence>
<evidence type="ECO:0000313" key="3">
    <source>
        <dbReference type="EMBL" id="GII04496.1"/>
    </source>
</evidence>
<feature type="compositionally biased region" description="Basic residues" evidence="1">
    <location>
        <begin position="119"/>
        <end position="128"/>
    </location>
</feature>
<organism evidence="3 4">
    <name type="scientific">Planobispora takensis</name>
    <dbReference type="NCBI Taxonomy" id="1367882"/>
    <lineage>
        <taxon>Bacteria</taxon>
        <taxon>Bacillati</taxon>
        <taxon>Actinomycetota</taxon>
        <taxon>Actinomycetes</taxon>
        <taxon>Streptosporangiales</taxon>
        <taxon>Streptosporangiaceae</taxon>
        <taxon>Planobispora</taxon>
    </lineage>
</organism>
<dbReference type="Pfam" id="PF01740">
    <property type="entry name" value="STAS"/>
    <property type="match status" value="1"/>
</dbReference>
<evidence type="ECO:0000256" key="1">
    <source>
        <dbReference type="SAM" id="MobiDB-lite"/>
    </source>
</evidence>
<evidence type="ECO:0000313" key="4">
    <source>
        <dbReference type="Proteomes" id="UP000634476"/>
    </source>
</evidence>
<dbReference type="InterPro" id="IPR036513">
    <property type="entry name" value="STAS_dom_sf"/>
</dbReference>
<dbReference type="PROSITE" id="PS50801">
    <property type="entry name" value="STAS"/>
    <property type="match status" value="1"/>
</dbReference>
<dbReference type="EMBL" id="BOOK01000050">
    <property type="protein sequence ID" value="GII04496.1"/>
    <property type="molecule type" value="Genomic_DNA"/>
</dbReference>
<evidence type="ECO:0000259" key="2">
    <source>
        <dbReference type="PROSITE" id="PS50801"/>
    </source>
</evidence>
<dbReference type="RefSeq" id="WP_203878736.1">
    <property type="nucleotide sequence ID" value="NZ_BOOK01000050.1"/>
</dbReference>
<dbReference type="InterPro" id="IPR002645">
    <property type="entry name" value="STAS_dom"/>
</dbReference>
<gene>
    <name evidence="3" type="ORF">Pta02_65040</name>
</gene>
<accession>A0A8J3WW56</accession>
<reference evidence="3" key="1">
    <citation type="submission" date="2021-01" db="EMBL/GenBank/DDBJ databases">
        <title>Whole genome shotgun sequence of Planobispora takensis NBRC 109077.</title>
        <authorList>
            <person name="Komaki H."/>
            <person name="Tamura T."/>
        </authorList>
    </citation>
    <scope>NUCLEOTIDE SEQUENCE</scope>
    <source>
        <strain evidence="3">NBRC 109077</strain>
    </source>
</reference>
<dbReference type="CDD" id="cd07043">
    <property type="entry name" value="STAS_anti-anti-sigma_factors"/>
    <property type="match status" value="1"/>
</dbReference>
<name>A0A8J3WW56_9ACTN</name>
<dbReference type="Proteomes" id="UP000634476">
    <property type="component" value="Unassembled WGS sequence"/>
</dbReference>
<keyword evidence="4" id="KW-1185">Reference proteome</keyword>